<reference evidence="3" key="1">
    <citation type="journal article" date="2019" name="Int. J. Syst. Evol. Microbiol.">
        <title>The Global Catalogue of Microorganisms (GCM) 10K type strain sequencing project: providing services to taxonomists for standard genome sequencing and annotation.</title>
        <authorList>
            <consortium name="The Broad Institute Genomics Platform"/>
            <consortium name="The Broad Institute Genome Sequencing Center for Infectious Disease"/>
            <person name="Wu L."/>
            <person name="Ma J."/>
        </authorList>
    </citation>
    <scope>NUCLEOTIDE SEQUENCE [LARGE SCALE GENOMIC DNA]</scope>
    <source>
        <strain evidence="3">CCUG 43117</strain>
    </source>
</reference>
<dbReference type="RefSeq" id="WP_377816624.1">
    <property type="nucleotide sequence ID" value="NZ_JBHSLU010000017.1"/>
</dbReference>
<evidence type="ECO:0000313" key="3">
    <source>
        <dbReference type="Proteomes" id="UP001596060"/>
    </source>
</evidence>
<sequence>MRFPRNAHEPSPLGFGSDEIRHIGEHFANRRSIQPGASLTALVTELGGRIGNLMNGDIVDSDADSLIVYRDRSFLARIKEPTDPDQPKMRFELAILIGHYVMHLHRVHAKYGLECGMLVPFYAKTGPQLACQREAIDFAFGFLIPRDAFLACWAARHGSAAAVAGDFAVPQKYIETIRSAYVEPRLKAA</sequence>
<name>A0ABW0NYF4_9HYPH</name>
<gene>
    <name evidence="2" type="ORF">ACFPN9_09390</name>
</gene>
<comment type="caution">
    <text evidence="2">The sequence shown here is derived from an EMBL/GenBank/DDBJ whole genome shotgun (WGS) entry which is preliminary data.</text>
</comment>
<evidence type="ECO:0000313" key="2">
    <source>
        <dbReference type="EMBL" id="MFC5505469.1"/>
    </source>
</evidence>
<dbReference type="InterPro" id="IPR010359">
    <property type="entry name" value="IrrE_HExxH"/>
</dbReference>
<organism evidence="2 3">
    <name type="scientific">Bosea massiliensis</name>
    <dbReference type="NCBI Taxonomy" id="151419"/>
    <lineage>
        <taxon>Bacteria</taxon>
        <taxon>Pseudomonadati</taxon>
        <taxon>Pseudomonadota</taxon>
        <taxon>Alphaproteobacteria</taxon>
        <taxon>Hyphomicrobiales</taxon>
        <taxon>Boseaceae</taxon>
        <taxon>Bosea</taxon>
    </lineage>
</organism>
<keyword evidence="3" id="KW-1185">Reference proteome</keyword>
<protein>
    <submittedName>
        <fullName evidence="2">ImmA/IrrE family metallo-endopeptidase</fullName>
    </submittedName>
</protein>
<dbReference type="Pfam" id="PF06114">
    <property type="entry name" value="Peptidase_M78"/>
    <property type="match status" value="1"/>
</dbReference>
<feature type="domain" description="IrrE N-terminal-like" evidence="1">
    <location>
        <begin position="86"/>
        <end position="170"/>
    </location>
</feature>
<dbReference type="Proteomes" id="UP001596060">
    <property type="component" value="Unassembled WGS sequence"/>
</dbReference>
<accession>A0ABW0NYF4</accession>
<dbReference type="EMBL" id="JBHSLU010000017">
    <property type="protein sequence ID" value="MFC5505469.1"/>
    <property type="molecule type" value="Genomic_DNA"/>
</dbReference>
<evidence type="ECO:0000259" key="1">
    <source>
        <dbReference type="Pfam" id="PF06114"/>
    </source>
</evidence>
<proteinExistence type="predicted"/>